<name>A0A7X0PL81_9BURK</name>
<dbReference type="AlphaFoldDB" id="A0A7X0PL81"/>
<dbReference type="Proteomes" id="UP000575083">
    <property type="component" value="Unassembled WGS sequence"/>
</dbReference>
<keyword evidence="2" id="KW-1185">Reference proteome</keyword>
<protein>
    <submittedName>
        <fullName evidence="1">Uncharacterized protein</fullName>
    </submittedName>
</protein>
<evidence type="ECO:0000313" key="2">
    <source>
        <dbReference type="Proteomes" id="UP000575083"/>
    </source>
</evidence>
<proteinExistence type="predicted"/>
<reference evidence="1 2" key="1">
    <citation type="submission" date="2020-08" db="EMBL/GenBank/DDBJ databases">
        <title>Functional genomics of gut bacteria from endangered species of beetles.</title>
        <authorList>
            <person name="Carlos-Shanley C."/>
        </authorList>
    </citation>
    <scope>NUCLEOTIDE SEQUENCE [LARGE SCALE GENOMIC DNA]</scope>
    <source>
        <strain evidence="1 2">S00198</strain>
    </source>
</reference>
<organism evidence="1 2">
    <name type="scientific">Acidovorax soli</name>
    <dbReference type="NCBI Taxonomy" id="592050"/>
    <lineage>
        <taxon>Bacteria</taxon>
        <taxon>Pseudomonadati</taxon>
        <taxon>Pseudomonadota</taxon>
        <taxon>Betaproteobacteria</taxon>
        <taxon>Burkholderiales</taxon>
        <taxon>Comamonadaceae</taxon>
        <taxon>Acidovorax</taxon>
    </lineage>
</organism>
<sequence length="101" mass="10823">MDFVEDHSQEDLHLIELQAPGAAPLHAGVTASGMVYLRGDLHPLGSATALLKAARAQVPYAAVSAVNVLFPADWLRGECLHDADRLRVIAAMERLVRGAAR</sequence>
<dbReference type="EMBL" id="JACHLK010000021">
    <property type="protein sequence ID" value="MBB6563659.1"/>
    <property type="molecule type" value="Genomic_DNA"/>
</dbReference>
<evidence type="ECO:0000313" key="1">
    <source>
        <dbReference type="EMBL" id="MBB6563659.1"/>
    </source>
</evidence>
<comment type="caution">
    <text evidence="1">The sequence shown here is derived from an EMBL/GenBank/DDBJ whole genome shotgun (WGS) entry which is preliminary data.</text>
</comment>
<dbReference type="RefSeq" id="WP_184864915.1">
    <property type="nucleotide sequence ID" value="NZ_JACHLK010000021.1"/>
</dbReference>
<gene>
    <name evidence="1" type="ORF">HNP48_006383</name>
</gene>
<accession>A0A7X0PL81</accession>